<dbReference type="EMBL" id="JAPUUL010000097">
    <property type="protein sequence ID" value="KAJ8132676.1"/>
    <property type="molecule type" value="Genomic_DNA"/>
</dbReference>
<proteinExistence type="predicted"/>
<accession>A0ACC2JZ44</accession>
<dbReference type="Proteomes" id="UP001153332">
    <property type="component" value="Unassembled WGS sequence"/>
</dbReference>
<gene>
    <name evidence="1" type="ORF">O1611_g946</name>
</gene>
<name>A0ACC2JZ44_9PEZI</name>
<evidence type="ECO:0000313" key="1">
    <source>
        <dbReference type="EMBL" id="KAJ8132676.1"/>
    </source>
</evidence>
<reference evidence="1" key="1">
    <citation type="submission" date="2022-12" db="EMBL/GenBank/DDBJ databases">
        <title>Genome Sequence of Lasiodiplodia mahajangana.</title>
        <authorList>
            <person name="Buettner E."/>
        </authorList>
    </citation>
    <scope>NUCLEOTIDE SEQUENCE</scope>
    <source>
        <strain evidence="1">VT137</strain>
    </source>
</reference>
<comment type="caution">
    <text evidence="1">The sequence shown here is derived from an EMBL/GenBank/DDBJ whole genome shotgun (WGS) entry which is preliminary data.</text>
</comment>
<protein>
    <submittedName>
        <fullName evidence="1">Uncharacterized protein</fullName>
    </submittedName>
</protein>
<organism evidence="1 2">
    <name type="scientific">Lasiodiplodia mahajangana</name>
    <dbReference type="NCBI Taxonomy" id="1108764"/>
    <lineage>
        <taxon>Eukaryota</taxon>
        <taxon>Fungi</taxon>
        <taxon>Dikarya</taxon>
        <taxon>Ascomycota</taxon>
        <taxon>Pezizomycotina</taxon>
        <taxon>Dothideomycetes</taxon>
        <taxon>Dothideomycetes incertae sedis</taxon>
        <taxon>Botryosphaeriales</taxon>
        <taxon>Botryosphaeriaceae</taxon>
        <taxon>Lasiodiplodia</taxon>
    </lineage>
</organism>
<keyword evidence="2" id="KW-1185">Reference proteome</keyword>
<sequence length="318" mass="35764">MARGKNAENASKNLTPEPPTSRASSSTLPDPSAQLTQESVIVVPSSIPIRPGSSPKQPPEKRARADTAGTPLPTEEEIKAQELRLRLQRLEREEQEEQRRSELEASLKTNTTNPRSGNLDYEFAEIRELPSIVQAVAAQFPGVDWKQIMAIFRGEFEPINLIKLRAGVNYTSNITTSLHASQAGNITIKAPLPRIEAYGSDISLWAHCFSTFIAIYSRLFESQPHVALAINDFARIVYELSTIHELKAVILFAAARIKHCLMTPHTSAPWSERNREWEHTHLTLATLKSTPRAGRTFEKSRNDSYRNKSRTQNKVYIR</sequence>
<evidence type="ECO:0000313" key="2">
    <source>
        <dbReference type="Proteomes" id="UP001153332"/>
    </source>
</evidence>